<keyword evidence="3 6" id="KW-0378">Hydrolase</keyword>
<name>A0A0P1IV32_9RHOB</name>
<keyword evidence="11" id="KW-1185">Reference proteome</keyword>
<reference evidence="11" key="1">
    <citation type="submission" date="2015-09" db="EMBL/GenBank/DDBJ databases">
        <authorList>
            <person name="Rodrigo-Torres Lidia"/>
            <person name="Arahal R.David."/>
        </authorList>
    </citation>
    <scope>NUCLEOTIDE SEQUENCE [LARGE SCALE GENOMIC DNA]</scope>
    <source>
        <strain evidence="11">CECT 5114</strain>
    </source>
</reference>
<organism evidence="10 11">
    <name type="scientific">Cognatishimia activa</name>
    <dbReference type="NCBI Taxonomy" id="1715691"/>
    <lineage>
        <taxon>Bacteria</taxon>
        <taxon>Pseudomonadati</taxon>
        <taxon>Pseudomonadota</taxon>
        <taxon>Alphaproteobacteria</taxon>
        <taxon>Rhodobacterales</taxon>
        <taxon>Paracoccaceae</taxon>
        <taxon>Cognatishimia</taxon>
    </lineage>
</organism>
<evidence type="ECO:0000259" key="8">
    <source>
        <dbReference type="Pfam" id="PF01435"/>
    </source>
</evidence>
<dbReference type="InterPro" id="IPR051156">
    <property type="entry name" value="Mito/Outer_Membr_Metalloprot"/>
</dbReference>
<dbReference type="GO" id="GO:0051603">
    <property type="term" value="P:proteolysis involved in protein catabolic process"/>
    <property type="evidence" value="ECO:0007669"/>
    <property type="project" value="TreeGrafter"/>
</dbReference>
<evidence type="ECO:0000256" key="7">
    <source>
        <dbReference type="SAM" id="Phobius"/>
    </source>
</evidence>
<evidence type="ECO:0000256" key="3">
    <source>
        <dbReference type="ARBA" id="ARBA00022801"/>
    </source>
</evidence>
<evidence type="ECO:0000313" key="10">
    <source>
        <dbReference type="EMBL" id="CUK27425.1"/>
    </source>
</evidence>
<keyword evidence="2" id="KW-0479">Metal-binding</keyword>
<evidence type="ECO:0000256" key="2">
    <source>
        <dbReference type="ARBA" id="ARBA00022723"/>
    </source>
</evidence>
<protein>
    <submittedName>
        <fullName evidence="10">Metalloprotease LoiP</fullName>
        <ecNumber evidence="10">3.4.24.-</ecNumber>
    </submittedName>
</protein>
<dbReference type="InterPro" id="IPR055518">
    <property type="entry name" value="DUF7092"/>
</dbReference>
<dbReference type="STRING" id="1715691.TA5113_00565"/>
<comment type="cofactor">
    <cofactor evidence="6">
        <name>Zn(2+)</name>
        <dbReference type="ChEBI" id="CHEBI:29105"/>
    </cofactor>
    <text evidence="6">Binds 1 zinc ion per subunit.</text>
</comment>
<comment type="similarity">
    <text evidence="6">Belongs to the peptidase M48 family.</text>
</comment>
<evidence type="ECO:0000259" key="9">
    <source>
        <dbReference type="Pfam" id="PF23368"/>
    </source>
</evidence>
<feature type="domain" description="Peptidase M48" evidence="8">
    <location>
        <begin position="188"/>
        <end position="347"/>
    </location>
</feature>
<evidence type="ECO:0000256" key="6">
    <source>
        <dbReference type="RuleBase" id="RU003983"/>
    </source>
</evidence>
<keyword evidence="7" id="KW-0472">Membrane</keyword>
<proteinExistence type="inferred from homology"/>
<keyword evidence="1 6" id="KW-0645">Protease</keyword>
<evidence type="ECO:0000313" key="11">
    <source>
        <dbReference type="Proteomes" id="UP000051184"/>
    </source>
</evidence>
<feature type="transmembrane region" description="Helical" evidence="7">
    <location>
        <begin position="257"/>
        <end position="279"/>
    </location>
</feature>
<evidence type="ECO:0000256" key="5">
    <source>
        <dbReference type="ARBA" id="ARBA00023049"/>
    </source>
</evidence>
<accession>A0A0P1IV32</accession>
<keyword evidence="4 6" id="KW-0862">Zinc</keyword>
<dbReference type="Pfam" id="PF23368">
    <property type="entry name" value="DUF7092"/>
    <property type="match status" value="1"/>
</dbReference>
<evidence type="ECO:0000256" key="4">
    <source>
        <dbReference type="ARBA" id="ARBA00022833"/>
    </source>
</evidence>
<dbReference type="Proteomes" id="UP000051184">
    <property type="component" value="Unassembled WGS sequence"/>
</dbReference>
<sequence length="379" mass="41384">MSDQTTIRVGERPAALGALGTYFDGESAVAHPARIRIEEGQQALVIEFAGRHVLWSLEDVRWLPDQADRSELVLANAHDPVARLITDEMRLAKRCPNLTRRNTHVRRSKVLAWAFGAVASVALIIFVLVPILADQLAEFIPPEGEKALGEATLSQIRTVLDETGIGELPICENQDGLAALDMMRGRLEAHAELPIEMTVHVLDHPMVNAFALPGGHIILFDGLIKAAETPEEVAAVFAHEMGHVESRDPTRHAMRSAGSIGVLGLLLGDFAGGALVLFLTERLIEAQYSQAAEHEADNFAMVTMEAASIAPGALGDMFHRLADQYGESEGVHSHFQTHPTLTERIALSRAWQMDAEARGFAAQPIMSNQEWVQLRAICQ</sequence>
<feature type="domain" description="DUF7092" evidence="9">
    <location>
        <begin position="20"/>
        <end position="67"/>
    </location>
</feature>
<dbReference type="InterPro" id="IPR001915">
    <property type="entry name" value="Peptidase_M48"/>
</dbReference>
<dbReference type="AlphaFoldDB" id="A0A0P1IV32"/>
<dbReference type="Pfam" id="PF01435">
    <property type="entry name" value="Peptidase_M48"/>
    <property type="match status" value="1"/>
</dbReference>
<dbReference type="PANTHER" id="PTHR22726">
    <property type="entry name" value="METALLOENDOPEPTIDASE OMA1"/>
    <property type="match status" value="1"/>
</dbReference>
<dbReference type="PANTHER" id="PTHR22726:SF1">
    <property type="entry name" value="METALLOENDOPEPTIDASE OMA1, MITOCHONDRIAL"/>
    <property type="match status" value="1"/>
</dbReference>
<dbReference type="OrthoDB" id="9810445at2"/>
<evidence type="ECO:0000256" key="1">
    <source>
        <dbReference type="ARBA" id="ARBA00022670"/>
    </source>
</evidence>
<dbReference type="Gene3D" id="3.30.2010.10">
    <property type="entry name" value="Metalloproteases ('zincins'), catalytic domain"/>
    <property type="match status" value="1"/>
</dbReference>
<dbReference type="GO" id="GO:0046872">
    <property type="term" value="F:metal ion binding"/>
    <property type="evidence" value="ECO:0007669"/>
    <property type="project" value="UniProtKB-KW"/>
</dbReference>
<dbReference type="GO" id="GO:0004222">
    <property type="term" value="F:metalloendopeptidase activity"/>
    <property type="evidence" value="ECO:0007669"/>
    <property type="project" value="InterPro"/>
</dbReference>
<keyword evidence="5 6" id="KW-0482">Metalloprotease</keyword>
<dbReference type="CDD" id="cd07332">
    <property type="entry name" value="M48C_Oma1_like"/>
    <property type="match status" value="1"/>
</dbReference>
<dbReference type="EC" id="3.4.24.-" evidence="10"/>
<dbReference type="RefSeq" id="WP_058316327.1">
    <property type="nucleotide sequence ID" value="NZ_CYTO01000007.1"/>
</dbReference>
<keyword evidence="7" id="KW-0812">Transmembrane</keyword>
<keyword evidence="7" id="KW-1133">Transmembrane helix</keyword>
<dbReference type="GO" id="GO:0016020">
    <property type="term" value="C:membrane"/>
    <property type="evidence" value="ECO:0007669"/>
    <property type="project" value="TreeGrafter"/>
</dbReference>
<gene>
    <name evidence="10" type="primary">loiP_2</name>
    <name evidence="10" type="ORF">TA5114_03253</name>
</gene>
<feature type="transmembrane region" description="Helical" evidence="7">
    <location>
        <begin position="110"/>
        <end position="133"/>
    </location>
</feature>
<dbReference type="EMBL" id="CYUE01000022">
    <property type="protein sequence ID" value="CUK27425.1"/>
    <property type="molecule type" value="Genomic_DNA"/>
</dbReference>